<protein>
    <submittedName>
        <fullName evidence="1">Uncharacterized protein</fullName>
    </submittedName>
</protein>
<dbReference type="EMBL" id="LLXI01002931">
    <property type="protein sequence ID" value="PKY58278.1"/>
    <property type="molecule type" value="Genomic_DNA"/>
</dbReference>
<name>A0A2I1HHD6_9GLOM</name>
<dbReference type="AlphaFoldDB" id="A0A2I1HHD6"/>
<dbReference type="VEuPathDB" id="FungiDB:RhiirFUN_003868"/>
<sequence length="123" mass="13849">MNGHVTPDKVIDITNNFRKKVKTGEVPVSEEDISLYNKVNQVCSSHLPEIKKEEILENKIGQKRCSKEELSRGSFSSDETDEEIGSENIATIVAKKEKSAQGGKVYTRIFTQIKYNDNISKTN</sequence>
<evidence type="ECO:0000313" key="1">
    <source>
        <dbReference type="EMBL" id="PKY58278.1"/>
    </source>
</evidence>
<organism evidence="1 2">
    <name type="scientific">Rhizophagus irregularis</name>
    <dbReference type="NCBI Taxonomy" id="588596"/>
    <lineage>
        <taxon>Eukaryota</taxon>
        <taxon>Fungi</taxon>
        <taxon>Fungi incertae sedis</taxon>
        <taxon>Mucoromycota</taxon>
        <taxon>Glomeromycotina</taxon>
        <taxon>Glomeromycetes</taxon>
        <taxon>Glomerales</taxon>
        <taxon>Glomeraceae</taxon>
        <taxon>Rhizophagus</taxon>
    </lineage>
</organism>
<accession>A0A2I1HHD6</accession>
<reference evidence="1 2" key="1">
    <citation type="submission" date="2015-10" db="EMBL/GenBank/DDBJ databases">
        <title>Genome analyses suggest a sexual origin of heterokaryosis in a supposedly ancient asexual fungus.</title>
        <authorList>
            <person name="Ropars J."/>
            <person name="Sedzielewska K."/>
            <person name="Noel J."/>
            <person name="Charron P."/>
            <person name="Farinelli L."/>
            <person name="Marton T."/>
            <person name="Kruger M."/>
            <person name="Pelin A."/>
            <person name="Brachmann A."/>
            <person name="Corradi N."/>
        </authorList>
    </citation>
    <scope>NUCLEOTIDE SEQUENCE [LARGE SCALE GENOMIC DNA]</scope>
    <source>
        <strain evidence="1 2">A4</strain>
    </source>
</reference>
<keyword evidence="2" id="KW-1185">Reference proteome</keyword>
<dbReference type="Proteomes" id="UP000234323">
    <property type="component" value="Unassembled WGS sequence"/>
</dbReference>
<dbReference type="VEuPathDB" id="FungiDB:FUN_010067"/>
<evidence type="ECO:0000313" key="2">
    <source>
        <dbReference type="Proteomes" id="UP000234323"/>
    </source>
</evidence>
<dbReference type="VEuPathDB" id="FungiDB:RhiirA1_429882"/>
<gene>
    <name evidence="1" type="ORF">RhiirA4_429596</name>
</gene>
<proteinExistence type="predicted"/>
<comment type="caution">
    <text evidence="1">The sequence shown here is derived from an EMBL/GenBank/DDBJ whole genome shotgun (WGS) entry which is preliminary data.</text>
</comment>